<evidence type="ECO:0000313" key="2">
    <source>
        <dbReference type="Ensembl" id="ENSMZEP00005017429.1"/>
    </source>
</evidence>
<name>A0A3P9C5U9_9CICH</name>
<reference evidence="2" key="3">
    <citation type="submission" date="2025-09" db="UniProtKB">
        <authorList>
            <consortium name="Ensembl"/>
        </authorList>
    </citation>
    <scope>IDENTIFICATION</scope>
</reference>
<evidence type="ECO:0000313" key="3">
    <source>
        <dbReference type="Proteomes" id="UP000265160"/>
    </source>
</evidence>
<protein>
    <submittedName>
        <fullName evidence="2">Uncharacterized protein</fullName>
    </submittedName>
</protein>
<reference evidence="2 3" key="1">
    <citation type="journal article" date="2014" name="Nature">
        <title>The genomic substrate for adaptive radiation in African cichlid fish.</title>
        <authorList>
            <person name="Brawand D."/>
            <person name="Wagner C.E."/>
            <person name="Li Y.I."/>
            <person name="Malinsky M."/>
            <person name="Keller I."/>
            <person name="Fan S."/>
            <person name="Simakov O."/>
            <person name="Ng A.Y."/>
            <person name="Lim Z.W."/>
            <person name="Bezault E."/>
            <person name="Turner-Maier J."/>
            <person name="Johnson J."/>
            <person name="Alcazar R."/>
            <person name="Noh H.J."/>
            <person name="Russell P."/>
            <person name="Aken B."/>
            <person name="Alfoldi J."/>
            <person name="Amemiya C."/>
            <person name="Azzouzi N."/>
            <person name="Baroiller J.F."/>
            <person name="Barloy-Hubler F."/>
            <person name="Berlin A."/>
            <person name="Bloomquist R."/>
            <person name="Carleton K.L."/>
            <person name="Conte M.A."/>
            <person name="D'Cotta H."/>
            <person name="Eshel O."/>
            <person name="Gaffney L."/>
            <person name="Galibert F."/>
            <person name="Gante H.F."/>
            <person name="Gnerre S."/>
            <person name="Greuter L."/>
            <person name="Guyon R."/>
            <person name="Haddad N.S."/>
            <person name="Haerty W."/>
            <person name="Harris R.M."/>
            <person name="Hofmann H.A."/>
            <person name="Hourlier T."/>
            <person name="Hulata G."/>
            <person name="Jaffe D.B."/>
            <person name="Lara M."/>
            <person name="Lee A.P."/>
            <person name="MacCallum I."/>
            <person name="Mwaiko S."/>
            <person name="Nikaido M."/>
            <person name="Nishihara H."/>
            <person name="Ozouf-Costaz C."/>
            <person name="Penman D.J."/>
            <person name="Przybylski D."/>
            <person name="Rakotomanga M."/>
            <person name="Renn S.C.P."/>
            <person name="Ribeiro F.J."/>
            <person name="Ron M."/>
            <person name="Salzburger W."/>
            <person name="Sanchez-Pulido L."/>
            <person name="Santos M.E."/>
            <person name="Searle S."/>
            <person name="Sharpe T."/>
            <person name="Swofford R."/>
            <person name="Tan F.J."/>
            <person name="Williams L."/>
            <person name="Young S."/>
            <person name="Yin S."/>
            <person name="Okada N."/>
            <person name="Kocher T.D."/>
            <person name="Miska E.A."/>
            <person name="Lander E.S."/>
            <person name="Venkatesh B."/>
            <person name="Fernald R.D."/>
            <person name="Meyer A."/>
            <person name="Ponting C.P."/>
            <person name="Streelman J.T."/>
            <person name="Lindblad-Toh K."/>
            <person name="Seehausen O."/>
            <person name="Di Palma F."/>
        </authorList>
    </citation>
    <scope>NUCLEOTIDE SEQUENCE</scope>
</reference>
<feature type="signal peptide" evidence="1">
    <location>
        <begin position="1"/>
        <end position="18"/>
    </location>
</feature>
<keyword evidence="3" id="KW-1185">Reference proteome</keyword>
<reference evidence="2" key="2">
    <citation type="submission" date="2025-08" db="UniProtKB">
        <authorList>
            <consortium name="Ensembl"/>
        </authorList>
    </citation>
    <scope>IDENTIFICATION</scope>
</reference>
<dbReference type="AlphaFoldDB" id="A0A3P9C5U9"/>
<dbReference type="Ensembl" id="ENSMZET00005017981.1">
    <property type="protein sequence ID" value="ENSMZEP00005017429.1"/>
    <property type="gene ID" value="ENSMZEG00005013110.1"/>
</dbReference>
<accession>A0A3P9C5U9</accession>
<evidence type="ECO:0000256" key="1">
    <source>
        <dbReference type="SAM" id="SignalP"/>
    </source>
</evidence>
<organism evidence="2 3">
    <name type="scientific">Maylandia zebra</name>
    <name type="common">zebra mbuna</name>
    <dbReference type="NCBI Taxonomy" id="106582"/>
    <lineage>
        <taxon>Eukaryota</taxon>
        <taxon>Metazoa</taxon>
        <taxon>Chordata</taxon>
        <taxon>Craniata</taxon>
        <taxon>Vertebrata</taxon>
        <taxon>Euteleostomi</taxon>
        <taxon>Actinopterygii</taxon>
        <taxon>Neopterygii</taxon>
        <taxon>Teleostei</taxon>
        <taxon>Neoteleostei</taxon>
        <taxon>Acanthomorphata</taxon>
        <taxon>Ovalentaria</taxon>
        <taxon>Cichlomorphae</taxon>
        <taxon>Cichliformes</taxon>
        <taxon>Cichlidae</taxon>
        <taxon>African cichlids</taxon>
        <taxon>Pseudocrenilabrinae</taxon>
        <taxon>Haplochromini</taxon>
        <taxon>Maylandia</taxon>
        <taxon>Maylandia zebra complex</taxon>
    </lineage>
</organism>
<keyword evidence="1" id="KW-0732">Signal</keyword>
<feature type="chain" id="PRO_5018277395" evidence="1">
    <location>
        <begin position="19"/>
        <end position="98"/>
    </location>
</feature>
<proteinExistence type="predicted"/>
<dbReference type="Proteomes" id="UP000265160">
    <property type="component" value="LG11"/>
</dbReference>
<sequence length="98" mass="10809">FPLIILPILNLICTLTQTGRHNAPVSPPPSLSYTNTTTTPCCFFIGRTEFMSDYNKVCSLCPRPSSIEISKCFNFEGIWMCALVWLNTGSPSSQVANC</sequence>